<accession>A0A1I1PSJ9</accession>
<dbReference type="RefSeq" id="WP_093839874.1">
    <property type="nucleotide sequence ID" value="NZ_FOLM01000010.1"/>
</dbReference>
<dbReference type="STRING" id="910347.SAMN05421773_11027"/>
<evidence type="ECO:0000313" key="2">
    <source>
        <dbReference type="Proteomes" id="UP000199207"/>
    </source>
</evidence>
<dbReference type="EMBL" id="FOLM01000010">
    <property type="protein sequence ID" value="SFD12799.1"/>
    <property type="molecule type" value="Genomic_DNA"/>
</dbReference>
<keyword evidence="2" id="KW-1185">Reference proteome</keyword>
<gene>
    <name evidence="1" type="ORF">SAMN05421773_11027</name>
</gene>
<dbReference type="AlphaFoldDB" id="A0A1I1PSJ9"/>
<reference evidence="1 2" key="1">
    <citation type="submission" date="2016-10" db="EMBL/GenBank/DDBJ databases">
        <authorList>
            <person name="de Groot N.N."/>
        </authorList>
    </citation>
    <scope>NUCLEOTIDE SEQUENCE [LARGE SCALE GENOMIC DNA]</scope>
    <source>
        <strain evidence="1 2">CGMCC 4.5739</strain>
    </source>
</reference>
<name>A0A1I1PSJ9_9ACTN</name>
<dbReference type="Proteomes" id="UP000199207">
    <property type="component" value="Unassembled WGS sequence"/>
</dbReference>
<protein>
    <submittedName>
        <fullName evidence="1">Uncharacterized protein</fullName>
    </submittedName>
</protein>
<evidence type="ECO:0000313" key="1">
    <source>
        <dbReference type="EMBL" id="SFD12799.1"/>
    </source>
</evidence>
<sequence>MIREGLVPLLAGGGAAVVLAAEALLIPQTDRIKAACGRAAAGVSRAVRTAVGLLLFEAAVFRLAHPVHRPAGPGHHRRGGTR</sequence>
<organism evidence="1 2">
    <name type="scientific">Streptomyces aidingensis</name>
    <dbReference type="NCBI Taxonomy" id="910347"/>
    <lineage>
        <taxon>Bacteria</taxon>
        <taxon>Bacillati</taxon>
        <taxon>Actinomycetota</taxon>
        <taxon>Actinomycetes</taxon>
        <taxon>Kitasatosporales</taxon>
        <taxon>Streptomycetaceae</taxon>
        <taxon>Streptomyces</taxon>
    </lineage>
</organism>
<proteinExistence type="predicted"/>